<keyword evidence="3" id="KW-1185">Reference proteome</keyword>
<reference evidence="2 3" key="1">
    <citation type="submission" date="2019-03" db="EMBL/GenBank/DDBJ databases">
        <title>Subsurface microbial communities from deep shales in Ohio and West Virginia, USA.</title>
        <authorList>
            <person name="Wrighton K."/>
        </authorList>
    </citation>
    <scope>NUCLEOTIDE SEQUENCE [LARGE SCALE GENOMIC DNA]</scope>
    <source>
        <strain evidence="2 3">MSL 6dP</strain>
    </source>
</reference>
<dbReference type="Proteomes" id="UP000295832">
    <property type="component" value="Unassembled WGS sequence"/>
</dbReference>
<sequence>MNINKELEKAQKELAGAKKEYQATAEKREALIQQANQAVSAARDNVLSKQSVVTYLEGLANADEDKEDLEEEVTEDKQ</sequence>
<feature type="coiled-coil region" evidence="1">
    <location>
        <begin position="4"/>
        <end position="72"/>
    </location>
</feature>
<dbReference type="EMBL" id="SOEG01000030">
    <property type="protein sequence ID" value="TDX48328.1"/>
    <property type="molecule type" value="Genomic_DNA"/>
</dbReference>
<evidence type="ECO:0000313" key="2">
    <source>
        <dbReference type="EMBL" id="TDX48328.1"/>
    </source>
</evidence>
<evidence type="ECO:0000313" key="3">
    <source>
        <dbReference type="Proteomes" id="UP000295832"/>
    </source>
</evidence>
<keyword evidence="1" id="KW-0175">Coiled coil</keyword>
<dbReference type="RefSeq" id="WP_134118258.1">
    <property type="nucleotide sequence ID" value="NZ_SOEG01000030.1"/>
</dbReference>
<proteinExistence type="predicted"/>
<gene>
    <name evidence="2" type="ORF">C7959_13055</name>
</gene>
<organism evidence="2 3">
    <name type="scientific">Orenia marismortui</name>
    <dbReference type="NCBI Taxonomy" id="46469"/>
    <lineage>
        <taxon>Bacteria</taxon>
        <taxon>Bacillati</taxon>
        <taxon>Bacillota</taxon>
        <taxon>Clostridia</taxon>
        <taxon>Halanaerobiales</taxon>
        <taxon>Halobacteroidaceae</taxon>
        <taxon>Orenia</taxon>
    </lineage>
</organism>
<evidence type="ECO:0000256" key="1">
    <source>
        <dbReference type="SAM" id="Coils"/>
    </source>
</evidence>
<name>A0A4R8GR93_9FIRM</name>
<comment type="caution">
    <text evidence="2">The sequence shown here is derived from an EMBL/GenBank/DDBJ whole genome shotgun (WGS) entry which is preliminary data.</text>
</comment>
<accession>A0A4R8GR93</accession>
<protein>
    <submittedName>
        <fullName evidence="2">Uncharacterized protein</fullName>
    </submittedName>
</protein>
<dbReference type="AlphaFoldDB" id="A0A4R8GR93"/>